<dbReference type="KEGG" id="dsc:ABOD76_02585"/>
<dbReference type="InterPro" id="IPR011659">
    <property type="entry name" value="WD40"/>
</dbReference>
<evidence type="ECO:0000256" key="1">
    <source>
        <dbReference type="SAM" id="SignalP"/>
    </source>
</evidence>
<dbReference type="SUPFAM" id="SSF69304">
    <property type="entry name" value="Tricorn protease N-terminal domain"/>
    <property type="match status" value="1"/>
</dbReference>
<gene>
    <name evidence="2" type="ORF">ABOD76_02585</name>
</gene>
<accession>A0AAU7U5J3</accession>
<dbReference type="Gene3D" id="2.120.10.30">
    <property type="entry name" value="TolB, C-terminal domain"/>
    <property type="match status" value="1"/>
</dbReference>
<dbReference type="RefSeq" id="WP_350241178.1">
    <property type="nucleotide sequence ID" value="NZ_CP158297.1"/>
</dbReference>
<protein>
    <recommendedName>
        <fullName evidence="3">WD40 repeat protein</fullName>
    </recommendedName>
</protein>
<dbReference type="EMBL" id="CP158297">
    <property type="protein sequence ID" value="XBV83591.1"/>
    <property type="molecule type" value="Genomic_DNA"/>
</dbReference>
<dbReference type="InterPro" id="IPR011042">
    <property type="entry name" value="6-blade_b-propeller_TolB-like"/>
</dbReference>
<evidence type="ECO:0000313" key="2">
    <source>
        <dbReference type="EMBL" id="XBV83591.1"/>
    </source>
</evidence>
<sequence>MLTRLLSLLVMVLLSAASAATAPLVANIDGDLWSWTASSGWTQLTHWGHNGSPVLSPDGRMVAYASVTEEAVRAHAMGWSPTNIWLLDLASRTASRLTVQPPGARGAEGLVRSTPTWSPDGQFLAWTQKTAGTQPARHTLVVYSLSNAATLVAATAARTLSVSPAPAGVLWSPAGLIVLGEIPSGPAHGLTPLELKPGERGTFGASVLTAAGDVVRHVILPEAGAPTHLTRRGNAVYLGSLEGSPLVSLTGGADVDRLAPGALDTTPERMVAVRAPQGLAFRFLMREMTMICQVMRAGKVIRQWPCQNVRLTGPDFDEGFEVTLAPDGRQAAYVRDGALFVHDGHTERRILELQGRDVYGLVWGPVEFRLP</sequence>
<dbReference type="AlphaFoldDB" id="A0AAU7U5J3"/>
<dbReference type="Pfam" id="PF07676">
    <property type="entry name" value="PD40"/>
    <property type="match status" value="2"/>
</dbReference>
<feature type="signal peptide" evidence="1">
    <location>
        <begin position="1"/>
        <end position="22"/>
    </location>
</feature>
<geneLocation type="plasmid" evidence="2">
    <name>pDson01</name>
</geneLocation>
<organism evidence="2">
    <name type="scientific">Deinococcus sonorensis KR-87</name>
    <dbReference type="NCBI Taxonomy" id="694439"/>
    <lineage>
        <taxon>Bacteria</taxon>
        <taxon>Thermotogati</taxon>
        <taxon>Deinococcota</taxon>
        <taxon>Deinococci</taxon>
        <taxon>Deinococcales</taxon>
        <taxon>Deinococcaceae</taxon>
        <taxon>Deinococcus</taxon>
    </lineage>
</organism>
<name>A0AAU7U5J3_9DEIO</name>
<feature type="chain" id="PRO_5043616472" description="WD40 repeat protein" evidence="1">
    <location>
        <begin position="23"/>
        <end position="371"/>
    </location>
</feature>
<reference evidence="2" key="1">
    <citation type="submission" date="2024-06" db="EMBL/GenBank/DDBJ databases">
        <title>Draft Genome Sequence of Deinococcus sonorensis Type Strain KR-87, a Biofilm Producing Representative of the Genus Deinococcus.</title>
        <authorList>
            <person name="Boren L.S."/>
            <person name="Grosso R.A."/>
            <person name="Hugenberg-Cox A.N."/>
            <person name="Hill J.T.E."/>
            <person name="Albert C.M."/>
            <person name="Tuohy J.M."/>
        </authorList>
    </citation>
    <scope>NUCLEOTIDE SEQUENCE</scope>
    <source>
        <strain evidence="2">KR-87</strain>
        <plasmid evidence="2">pDson01</plasmid>
    </source>
</reference>
<keyword evidence="1" id="KW-0732">Signal</keyword>
<proteinExistence type="predicted"/>
<keyword evidence="2" id="KW-0614">Plasmid</keyword>
<evidence type="ECO:0008006" key="3">
    <source>
        <dbReference type="Google" id="ProtNLM"/>
    </source>
</evidence>